<feature type="transmembrane region" description="Helical" evidence="5">
    <location>
        <begin position="326"/>
        <end position="347"/>
    </location>
</feature>
<comment type="caution">
    <text evidence="7">The sequence shown here is derived from an EMBL/GenBank/DDBJ whole genome shotgun (WGS) entry which is preliminary data.</text>
</comment>
<evidence type="ECO:0000256" key="5">
    <source>
        <dbReference type="SAM" id="Phobius"/>
    </source>
</evidence>
<keyword evidence="4 5" id="KW-0472">Membrane</keyword>
<evidence type="ECO:0000256" key="4">
    <source>
        <dbReference type="ARBA" id="ARBA00023136"/>
    </source>
</evidence>
<evidence type="ECO:0000313" key="8">
    <source>
        <dbReference type="Proteomes" id="UP000263014"/>
    </source>
</evidence>
<accession>A0A374P8C6</accession>
<dbReference type="GO" id="GO:0016020">
    <property type="term" value="C:membrane"/>
    <property type="evidence" value="ECO:0007669"/>
    <property type="project" value="UniProtKB-SubCell"/>
</dbReference>
<protein>
    <recommendedName>
        <fullName evidence="6">O-antigen ligase-related domain-containing protein</fullName>
    </recommendedName>
</protein>
<evidence type="ECO:0000256" key="1">
    <source>
        <dbReference type="ARBA" id="ARBA00004141"/>
    </source>
</evidence>
<feature type="transmembrane region" description="Helical" evidence="5">
    <location>
        <begin position="70"/>
        <end position="89"/>
    </location>
</feature>
<name>A0A374P8C6_9FIRM</name>
<keyword evidence="3 5" id="KW-1133">Transmembrane helix</keyword>
<keyword evidence="2 5" id="KW-0812">Transmembrane</keyword>
<dbReference type="AlphaFoldDB" id="A0A374P8C6"/>
<dbReference type="Pfam" id="PF04932">
    <property type="entry name" value="Wzy_C"/>
    <property type="match status" value="1"/>
</dbReference>
<comment type="subcellular location">
    <subcellularLocation>
        <location evidence="1">Membrane</location>
        <topology evidence="1">Multi-pass membrane protein</topology>
    </subcellularLocation>
</comment>
<dbReference type="RefSeq" id="WP_117631232.1">
    <property type="nucleotide sequence ID" value="NZ_QSON01000004.1"/>
</dbReference>
<feature type="transmembrane region" description="Helical" evidence="5">
    <location>
        <begin position="359"/>
        <end position="381"/>
    </location>
</feature>
<feature type="transmembrane region" description="Helical" evidence="5">
    <location>
        <begin position="126"/>
        <end position="144"/>
    </location>
</feature>
<feature type="transmembrane region" description="Helical" evidence="5">
    <location>
        <begin position="228"/>
        <end position="244"/>
    </location>
</feature>
<evidence type="ECO:0000313" key="7">
    <source>
        <dbReference type="EMBL" id="RGJ05195.1"/>
    </source>
</evidence>
<feature type="transmembrane region" description="Helical" evidence="5">
    <location>
        <begin position="95"/>
        <end position="114"/>
    </location>
</feature>
<feature type="transmembrane region" description="Helical" evidence="5">
    <location>
        <begin position="204"/>
        <end position="221"/>
    </location>
</feature>
<evidence type="ECO:0000256" key="3">
    <source>
        <dbReference type="ARBA" id="ARBA00022989"/>
    </source>
</evidence>
<dbReference type="Proteomes" id="UP000263014">
    <property type="component" value="Unassembled WGS sequence"/>
</dbReference>
<organism evidence="7 8">
    <name type="scientific">Hungatella hathewayi</name>
    <dbReference type="NCBI Taxonomy" id="154046"/>
    <lineage>
        <taxon>Bacteria</taxon>
        <taxon>Bacillati</taxon>
        <taxon>Bacillota</taxon>
        <taxon>Clostridia</taxon>
        <taxon>Lachnospirales</taxon>
        <taxon>Lachnospiraceae</taxon>
        <taxon>Hungatella</taxon>
    </lineage>
</organism>
<dbReference type="InterPro" id="IPR007016">
    <property type="entry name" value="O-antigen_ligase-rel_domated"/>
</dbReference>
<feature type="transmembrane region" description="Helical" evidence="5">
    <location>
        <begin position="156"/>
        <end position="175"/>
    </location>
</feature>
<gene>
    <name evidence="7" type="ORF">DXD79_09815</name>
</gene>
<reference evidence="7 8" key="1">
    <citation type="submission" date="2018-08" db="EMBL/GenBank/DDBJ databases">
        <title>A genome reference for cultivated species of the human gut microbiota.</title>
        <authorList>
            <person name="Zou Y."/>
            <person name="Xue W."/>
            <person name="Luo G."/>
        </authorList>
    </citation>
    <scope>NUCLEOTIDE SEQUENCE [LARGE SCALE GENOMIC DNA]</scope>
    <source>
        <strain evidence="7 8">TM09-12</strain>
    </source>
</reference>
<evidence type="ECO:0000259" key="6">
    <source>
        <dbReference type="Pfam" id="PF04932"/>
    </source>
</evidence>
<feature type="domain" description="O-antigen ligase-related" evidence="6">
    <location>
        <begin position="190"/>
        <end position="339"/>
    </location>
</feature>
<evidence type="ECO:0000256" key="2">
    <source>
        <dbReference type="ARBA" id="ARBA00022692"/>
    </source>
</evidence>
<proteinExistence type="predicted"/>
<sequence>MVLKFGTFRLKINIEREVFCLFINSVMIIDLIRIFTGNTMVTNLCRNGIYLLILFFVCMDACNKKRVNNLLGMGILYIVFALFSLLVNGSDVNSLLLSGSMIFISRCLVGFYLARNIQIDEGLWNSIKKYYVLVIVYCIVYANMGSLDQYGMREGYMTFSYNILIPTTLILIMMIQRKQGRVLKLIISTFLTIQLIVMGARGPVACMAVSIIIFIWIQLAQFPLYKKLIACGAFSLAAILVYFARDEILDYMLSINSTSRTLILLKNGNLFDLSNRNSYYEILIEEIKRNIILPHGLYADRVILNQNFSGSSAISGQYAHNLFFEILYQFGGVFGGAILFAFFIKVYKSIKHLELINNQIITAFYCAFATGLISLLFSSSYLINERAWLFIGIVFAFSNIKYLTLKSNG</sequence>
<dbReference type="EMBL" id="QSON01000004">
    <property type="protein sequence ID" value="RGJ05195.1"/>
    <property type="molecule type" value="Genomic_DNA"/>
</dbReference>
<feature type="transmembrane region" description="Helical" evidence="5">
    <location>
        <begin position="387"/>
        <end position="405"/>
    </location>
</feature>